<dbReference type="SUPFAM" id="SSF55031">
    <property type="entry name" value="Bacterial exopeptidase dimerisation domain"/>
    <property type="match status" value="1"/>
</dbReference>
<accession>A0A7H1NU77</accession>
<comment type="similarity">
    <text evidence="2">Belongs to the peptidase M20 family.</text>
</comment>
<dbReference type="EMBL" id="CP060244">
    <property type="protein sequence ID" value="QNT79337.1"/>
    <property type="molecule type" value="Genomic_DNA"/>
</dbReference>
<gene>
    <name evidence="9" type="primary">hyuC</name>
    <name evidence="9" type="ORF">JGUZn3_21340</name>
</gene>
<dbReference type="Pfam" id="PF01546">
    <property type="entry name" value="Peptidase_M20"/>
    <property type="match status" value="1"/>
</dbReference>
<dbReference type="GO" id="GO:0050538">
    <property type="term" value="F:N-carbamoyl-L-amino-acid hydrolase activity"/>
    <property type="evidence" value="ECO:0007669"/>
    <property type="project" value="UniProtKB-EC"/>
</dbReference>
<dbReference type="Gene3D" id="3.30.70.360">
    <property type="match status" value="1"/>
</dbReference>
<dbReference type="SUPFAM" id="SSF53187">
    <property type="entry name" value="Zn-dependent exopeptidases"/>
    <property type="match status" value="1"/>
</dbReference>
<feature type="binding site" evidence="7">
    <location>
        <position position="105"/>
    </location>
    <ligand>
        <name>Zn(2+)</name>
        <dbReference type="ChEBI" id="CHEBI:29105"/>
        <label>2</label>
    </ligand>
</feature>
<keyword evidence="7" id="KW-0862">Zinc</keyword>
<keyword evidence="10" id="KW-1185">Reference proteome</keyword>
<organism evidence="9 10">
    <name type="scientific">Entomobacter blattae</name>
    <dbReference type="NCBI Taxonomy" id="2762277"/>
    <lineage>
        <taxon>Bacteria</taxon>
        <taxon>Pseudomonadati</taxon>
        <taxon>Pseudomonadota</taxon>
        <taxon>Alphaproteobacteria</taxon>
        <taxon>Acetobacterales</taxon>
        <taxon>Acetobacteraceae</taxon>
        <taxon>Entomobacter</taxon>
    </lineage>
</organism>
<dbReference type="PANTHER" id="PTHR32494">
    <property type="entry name" value="ALLANTOATE DEIMINASE-RELATED"/>
    <property type="match status" value="1"/>
</dbReference>
<evidence type="ECO:0000313" key="9">
    <source>
        <dbReference type="EMBL" id="QNT79337.1"/>
    </source>
</evidence>
<reference evidence="9 10" key="1">
    <citation type="submission" date="2020-08" db="EMBL/GenBank/DDBJ databases">
        <title>Complete genome sequence of Entomobacter blattae G55GP.</title>
        <authorList>
            <person name="Poehlein A."/>
            <person name="Guzman J."/>
            <person name="Daniel R."/>
            <person name="Vilcinskas A."/>
        </authorList>
    </citation>
    <scope>NUCLEOTIDE SEQUENCE [LARGE SCALE GENOMIC DNA]</scope>
    <source>
        <strain evidence="9 10">G55GP</strain>
    </source>
</reference>
<evidence type="ECO:0000256" key="7">
    <source>
        <dbReference type="PIRSR" id="PIRSR001235-1"/>
    </source>
</evidence>
<keyword evidence="6" id="KW-0464">Manganese</keyword>
<dbReference type="GO" id="GO:0046872">
    <property type="term" value="F:metal ion binding"/>
    <property type="evidence" value="ECO:0007669"/>
    <property type="project" value="UniProtKB-KW"/>
</dbReference>
<dbReference type="Proteomes" id="UP000516349">
    <property type="component" value="Chromosome"/>
</dbReference>
<dbReference type="EC" id="3.5.1.87" evidence="9"/>
<comment type="cofactor">
    <cofactor evidence="1">
        <name>Mn(2+)</name>
        <dbReference type="ChEBI" id="CHEBI:29035"/>
    </cofactor>
</comment>
<dbReference type="InterPro" id="IPR036264">
    <property type="entry name" value="Bact_exopeptidase_dim_dom"/>
</dbReference>
<feature type="binding site" evidence="7">
    <location>
        <position position="396"/>
    </location>
    <ligand>
        <name>Zn(2+)</name>
        <dbReference type="ChEBI" id="CHEBI:29105"/>
        <label>2</label>
    </ligand>
</feature>
<sequence>MDIVTQKAIFPQNTYELAERIVQRCNILAHYPFSDLKEELYRPYLGVGYRQSITQISEWMKEDGIACSLDKIGNLTARYDSQPNQKNTLLIGSHIDSVKNGGAFDGMLGVMLGLELLAFCKRSALSLPFALEVIGFGDEEGSRFPLGMLTSRLLSGHINTLPAHLADHDGITLEQAFTETGLCFSEAHKSIRSSEGLLGYLEVHIEQGPVLQNQNLPTGIVQAIAAQRRYEISLQGLAGHAGTVPMSLRKDALSCAAAMILQIEEEARASSSHAVATTGMINVAPNAANVIAGTVMFTLDIRAPTTEERDLLCTDILEQCQSIAQRRGIEFQANLKHDLPAVQCDVTLKALLETASKACNVPPFYLMSGAGHDAMNMARITPSAMLFTRCLDGISHNPLEDVSIDDVEKAVQITLTFIKLFAESYA</sequence>
<evidence type="ECO:0000256" key="4">
    <source>
        <dbReference type="ARBA" id="ARBA00022723"/>
    </source>
</evidence>
<dbReference type="KEGG" id="ebla:JGUZn3_21340"/>
<proteinExistence type="inferred from homology"/>
<evidence type="ECO:0000256" key="6">
    <source>
        <dbReference type="ARBA" id="ARBA00023211"/>
    </source>
</evidence>
<keyword evidence="4 7" id="KW-0479">Metal-binding</keyword>
<protein>
    <submittedName>
        <fullName evidence="9">N-carbamoyl-L-amino-acid hydrolase</fullName>
        <ecNumber evidence="9">3.5.1.87</ecNumber>
    </submittedName>
</protein>
<feature type="binding site" evidence="7">
    <location>
        <position position="94"/>
    </location>
    <ligand>
        <name>Zn(2+)</name>
        <dbReference type="ChEBI" id="CHEBI:29105"/>
        <label>1</label>
    </ligand>
</feature>
<feature type="binding site" evidence="8">
    <location>
        <position position="229"/>
    </location>
    <ligand>
        <name>allantoate</name>
        <dbReference type="ChEBI" id="CHEBI:17536"/>
    </ligand>
</feature>
<dbReference type="NCBIfam" id="NF006775">
    <property type="entry name" value="PRK09290.2-5"/>
    <property type="match status" value="1"/>
</dbReference>
<name>A0A7H1NU77_9PROT</name>
<feature type="binding site" evidence="8">
    <location>
        <position position="289"/>
    </location>
    <ligand>
        <name>allantoate</name>
        <dbReference type="ChEBI" id="CHEBI:17536"/>
    </ligand>
</feature>
<evidence type="ECO:0000256" key="3">
    <source>
        <dbReference type="ARBA" id="ARBA00011738"/>
    </source>
</evidence>
<dbReference type="InterPro" id="IPR002933">
    <property type="entry name" value="Peptidase_M20"/>
</dbReference>
<comment type="subunit">
    <text evidence="3">Homodimer.</text>
</comment>
<evidence type="ECO:0000256" key="1">
    <source>
        <dbReference type="ARBA" id="ARBA00001936"/>
    </source>
</evidence>
<feature type="binding site" evidence="8">
    <location>
        <position position="302"/>
    </location>
    <ligand>
        <name>allantoate</name>
        <dbReference type="ChEBI" id="CHEBI:17536"/>
    </ligand>
</feature>
<keyword evidence="5 9" id="KW-0378">Hydrolase</keyword>
<dbReference type="PANTHER" id="PTHR32494:SF19">
    <property type="entry name" value="ALLANTOATE DEIMINASE-RELATED"/>
    <property type="match status" value="1"/>
</dbReference>
<feature type="binding site" evidence="7">
    <location>
        <position position="204"/>
    </location>
    <ligand>
        <name>Zn(2+)</name>
        <dbReference type="ChEBI" id="CHEBI:29105"/>
        <label>1</label>
    </ligand>
</feature>
<dbReference type="AlphaFoldDB" id="A0A7H1NU77"/>
<dbReference type="CDD" id="cd03884">
    <property type="entry name" value="M20_bAS"/>
    <property type="match status" value="1"/>
</dbReference>
<dbReference type="GO" id="GO:0016813">
    <property type="term" value="F:hydrolase activity, acting on carbon-nitrogen (but not peptide) bonds, in linear amidines"/>
    <property type="evidence" value="ECO:0007669"/>
    <property type="project" value="InterPro"/>
</dbReference>
<feature type="binding site" evidence="7">
    <location>
        <position position="140"/>
    </location>
    <ligand>
        <name>Zn(2+)</name>
        <dbReference type="ChEBI" id="CHEBI:29105"/>
        <label>2</label>
    </ligand>
</feature>
<dbReference type="InterPro" id="IPR010158">
    <property type="entry name" value="Amidase_Cbmase"/>
</dbReference>
<dbReference type="PIRSF" id="PIRSF001235">
    <property type="entry name" value="Amidase_carbamoylase"/>
    <property type="match status" value="1"/>
</dbReference>
<evidence type="ECO:0000256" key="2">
    <source>
        <dbReference type="ARBA" id="ARBA00006153"/>
    </source>
</evidence>
<dbReference type="RefSeq" id="WP_203413510.1">
    <property type="nucleotide sequence ID" value="NZ_CP060244.1"/>
</dbReference>
<feature type="binding site" evidence="7">
    <location>
        <position position="105"/>
    </location>
    <ligand>
        <name>Zn(2+)</name>
        <dbReference type="ChEBI" id="CHEBI:29105"/>
        <label>1</label>
    </ligand>
</feature>
<comment type="cofactor">
    <cofactor evidence="7">
        <name>Zn(2+)</name>
        <dbReference type="ChEBI" id="CHEBI:29105"/>
    </cofactor>
    <text evidence="7">Binds 2 Zn(2+) ions per subunit.</text>
</comment>
<evidence type="ECO:0000256" key="8">
    <source>
        <dbReference type="PIRSR" id="PIRSR001235-2"/>
    </source>
</evidence>
<evidence type="ECO:0000313" key="10">
    <source>
        <dbReference type="Proteomes" id="UP000516349"/>
    </source>
</evidence>
<dbReference type="Gene3D" id="3.40.630.10">
    <property type="entry name" value="Zn peptidases"/>
    <property type="match status" value="1"/>
</dbReference>
<dbReference type="NCBIfam" id="TIGR01879">
    <property type="entry name" value="hydantase"/>
    <property type="match status" value="1"/>
</dbReference>
<evidence type="ECO:0000256" key="5">
    <source>
        <dbReference type="ARBA" id="ARBA00022801"/>
    </source>
</evidence>